<dbReference type="AlphaFoldDB" id="A0A5D0NP60"/>
<dbReference type="InterPro" id="IPR014710">
    <property type="entry name" value="RmlC-like_jellyroll"/>
</dbReference>
<dbReference type="GO" id="GO:0008198">
    <property type="term" value="F:ferrous iron binding"/>
    <property type="evidence" value="ECO:0007669"/>
    <property type="project" value="TreeGrafter"/>
</dbReference>
<dbReference type="CDD" id="cd10548">
    <property type="entry name" value="cupin_CDO"/>
    <property type="match status" value="1"/>
</dbReference>
<dbReference type="SUPFAM" id="SSF51182">
    <property type="entry name" value="RmlC-like cupins"/>
    <property type="match status" value="1"/>
</dbReference>
<dbReference type="PANTHER" id="PTHR12918:SF1">
    <property type="entry name" value="CYSTEINE DIOXYGENASE TYPE 1"/>
    <property type="match status" value="1"/>
</dbReference>
<proteinExistence type="inferred from homology"/>
<dbReference type="InterPro" id="IPR011051">
    <property type="entry name" value="RmlC_Cupin_sf"/>
</dbReference>
<keyword evidence="4" id="KW-0560">Oxidoreductase</keyword>
<evidence type="ECO:0000256" key="3">
    <source>
        <dbReference type="ARBA" id="ARBA00022964"/>
    </source>
</evidence>
<keyword evidence="5 6" id="KW-0408">Iron</keyword>
<dbReference type="STRING" id="1220554.GCA_001552135_06492"/>
<keyword evidence="3 7" id="KW-0223">Dioxygenase</keyword>
<reference evidence="7 8" key="1">
    <citation type="submission" date="2019-08" db="EMBL/GenBank/DDBJ databases">
        <title>Actinomadura sp. nov. CYP1-5 isolated from mountain soil.</title>
        <authorList>
            <person name="Songsumanus A."/>
            <person name="Kuncharoen N."/>
            <person name="Kudo T."/>
            <person name="Yuki M."/>
            <person name="Igarashi Y."/>
            <person name="Tanasupawat S."/>
        </authorList>
    </citation>
    <scope>NUCLEOTIDE SEQUENCE [LARGE SCALE GENOMIC DNA]</scope>
    <source>
        <strain evidence="7 8">JCM 14158</strain>
    </source>
</reference>
<dbReference type="Proteomes" id="UP000323380">
    <property type="component" value="Unassembled WGS sequence"/>
</dbReference>
<dbReference type="Gene3D" id="2.60.120.10">
    <property type="entry name" value="Jelly Rolls"/>
    <property type="match status" value="1"/>
</dbReference>
<sequence>MTIGTTIPERVGDGDTALAATVSDLAENLDAWLPRVRLSAQGRWYERLHRDDERELWLISWLPGQTTGLHDHGGSRGAFAVALGSLQERDLGTVRDVSPGESRAFGADYVHEVRNVSAAPAVSVHVYSPPLTSMNRYDLHDGRLVRLVTEEAGQW</sequence>
<feature type="binding site" evidence="6">
    <location>
        <position position="72"/>
    </location>
    <ligand>
        <name>Fe cation</name>
        <dbReference type="ChEBI" id="CHEBI:24875"/>
        <note>catalytic</note>
    </ligand>
</feature>
<evidence type="ECO:0000256" key="6">
    <source>
        <dbReference type="PIRSR" id="PIRSR610300-51"/>
    </source>
</evidence>
<evidence type="ECO:0000256" key="5">
    <source>
        <dbReference type="ARBA" id="ARBA00023004"/>
    </source>
</evidence>
<evidence type="ECO:0000313" key="8">
    <source>
        <dbReference type="Proteomes" id="UP000323380"/>
    </source>
</evidence>
<protein>
    <submittedName>
        <fullName evidence="7">Cysteine dioxygenase</fullName>
    </submittedName>
</protein>
<evidence type="ECO:0000256" key="2">
    <source>
        <dbReference type="ARBA" id="ARBA00022723"/>
    </source>
</evidence>
<comment type="caution">
    <text evidence="7">The sequence shown here is derived from an EMBL/GenBank/DDBJ whole genome shotgun (WGS) entry which is preliminary data.</text>
</comment>
<gene>
    <name evidence="7" type="ORF">FXF69_13345</name>
</gene>
<dbReference type="GO" id="GO:0016702">
    <property type="term" value="F:oxidoreductase activity, acting on single donors with incorporation of molecular oxygen, incorporation of two atoms of oxygen"/>
    <property type="evidence" value="ECO:0007669"/>
    <property type="project" value="InterPro"/>
</dbReference>
<feature type="binding site" evidence="6">
    <location>
        <position position="70"/>
    </location>
    <ligand>
        <name>Fe cation</name>
        <dbReference type="ChEBI" id="CHEBI:24875"/>
        <note>catalytic</note>
    </ligand>
</feature>
<evidence type="ECO:0000313" key="7">
    <source>
        <dbReference type="EMBL" id="TYB46257.1"/>
    </source>
</evidence>
<keyword evidence="2 6" id="KW-0479">Metal-binding</keyword>
<accession>A0A5D0NP60</accession>
<dbReference type="RefSeq" id="WP_083981379.1">
    <property type="nucleotide sequence ID" value="NZ_VSFG01000002.1"/>
</dbReference>
<dbReference type="InterPro" id="IPR010300">
    <property type="entry name" value="CDO_1"/>
</dbReference>
<organism evidence="7 8">
    <name type="scientific">Actinomadura chibensis</name>
    <dbReference type="NCBI Taxonomy" id="392828"/>
    <lineage>
        <taxon>Bacteria</taxon>
        <taxon>Bacillati</taxon>
        <taxon>Actinomycetota</taxon>
        <taxon>Actinomycetes</taxon>
        <taxon>Streptosporangiales</taxon>
        <taxon>Thermomonosporaceae</taxon>
        <taxon>Actinomadura</taxon>
    </lineage>
</organism>
<name>A0A5D0NP60_9ACTN</name>
<evidence type="ECO:0000256" key="1">
    <source>
        <dbReference type="ARBA" id="ARBA00006622"/>
    </source>
</evidence>
<dbReference type="EMBL" id="VSFG01000002">
    <property type="protein sequence ID" value="TYB46257.1"/>
    <property type="molecule type" value="Genomic_DNA"/>
</dbReference>
<feature type="binding site" evidence="6">
    <location>
        <position position="111"/>
    </location>
    <ligand>
        <name>Fe cation</name>
        <dbReference type="ChEBI" id="CHEBI:24875"/>
        <note>catalytic</note>
    </ligand>
</feature>
<evidence type="ECO:0000256" key="4">
    <source>
        <dbReference type="ARBA" id="ARBA00023002"/>
    </source>
</evidence>
<dbReference type="Pfam" id="PF05995">
    <property type="entry name" value="CDO_I"/>
    <property type="match status" value="1"/>
</dbReference>
<keyword evidence="8" id="KW-1185">Reference proteome</keyword>
<comment type="similarity">
    <text evidence="1">Belongs to the cysteine dioxygenase family.</text>
</comment>
<dbReference type="PANTHER" id="PTHR12918">
    <property type="entry name" value="CYSTEINE DIOXYGENASE"/>
    <property type="match status" value="1"/>
</dbReference>